<dbReference type="Proteomes" id="UP000262939">
    <property type="component" value="Unassembled WGS sequence"/>
</dbReference>
<accession>A0A372LFE3</accession>
<dbReference type="OrthoDB" id="2881389at2"/>
<dbReference type="PROSITE" id="PS51257">
    <property type="entry name" value="PROKAR_LIPOPROTEIN"/>
    <property type="match status" value="1"/>
</dbReference>
<dbReference type="RefSeq" id="WP_117321201.1">
    <property type="nucleotide sequence ID" value="NZ_QVTD01000003.1"/>
</dbReference>
<sequence length="104" mass="11796">MSRKLYVFIVTSLLIFILAACNKNELNGNSSAEHWNSLDRNQKHIQVATELEELRSSGFTIIVEEYYFIDQLDAYYNDNPSGNLSIHKAIRKIGNSTGTIQVSN</sequence>
<name>A0A372LFE3_9BACI</name>
<dbReference type="AlphaFoldDB" id="A0A372LFE3"/>
<keyword evidence="2" id="KW-1185">Reference proteome</keyword>
<evidence type="ECO:0000313" key="1">
    <source>
        <dbReference type="EMBL" id="RFU65025.1"/>
    </source>
</evidence>
<dbReference type="EMBL" id="QVTD01000003">
    <property type="protein sequence ID" value="RFU65025.1"/>
    <property type="molecule type" value="Genomic_DNA"/>
</dbReference>
<comment type="caution">
    <text evidence="1">The sequence shown here is derived from an EMBL/GenBank/DDBJ whole genome shotgun (WGS) entry which is preliminary data.</text>
</comment>
<proteinExistence type="predicted"/>
<gene>
    <name evidence="1" type="ORF">D0466_03685</name>
</gene>
<organism evidence="1 2">
    <name type="scientific">Peribacillus glennii</name>
    <dbReference type="NCBI Taxonomy" id="2303991"/>
    <lineage>
        <taxon>Bacteria</taxon>
        <taxon>Bacillati</taxon>
        <taxon>Bacillota</taxon>
        <taxon>Bacilli</taxon>
        <taxon>Bacillales</taxon>
        <taxon>Bacillaceae</taxon>
        <taxon>Peribacillus</taxon>
    </lineage>
</organism>
<protein>
    <submittedName>
        <fullName evidence="1">Uncharacterized protein</fullName>
    </submittedName>
</protein>
<reference evidence="1 2" key="1">
    <citation type="submission" date="2018-08" db="EMBL/GenBank/DDBJ databases">
        <title>Bacillus chawlae sp. nov., Bacillus glennii sp. nov., and Bacillus saganii sp. nov. Isolated from the Vehicle Assembly Building at Kennedy Space Center where the Viking Spacecraft were Assembled.</title>
        <authorList>
            <person name="Seuylemezian A."/>
            <person name="Vaishampayan P."/>
        </authorList>
    </citation>
    <scope>NUCLEOTIDE SEQUENCE [LARGE SCALE GENOMIC DNA]</scope>
    <source>
        <strain evidence="1 2">V44-8</strain>
    </source>
</reference>
<evidence type="ECO:0000313" key="2">
    <source>
        <dbReference type="Proteomes" id="UP000262939"/>
    </source>
</evidence>